<dbReference type="GO" id="GO:0008236">
    <property type="term" value="F:serine-type peptidase activity"/>
    <property type="evidence" value="ECO:0007669"/>
    <property type="project" value="InterPro"/>
</dbReference>
<dbReference type="STRING" id="655863.F0XEX1"/>
<dbReference type="SUPFAM" id="SSF53474">
    <property type="entry name" value="alpha/beta-Hydrolases"/>
    <property type="match status" value="1"/>
</dbReference>
<dbReference type="OrthoDB" id="2418081at2759"/>
<dbReference type="InterPro" id="IPR003140">
    <property type="entry name" value="PLipase/COase/thioEstase"/>
</dbReference>
<dbReference type="Proteomes" id="UP000007796">
    <property type="component" value="Unassembled WGS sequence"/>
</dbReference>
<dbReference type="PANTHER" id="PTHR10655">
    <property type="entry name" value="LYSOPHOSPHOLIPASE-RELATED"/>
    <property type="match status" value="1"/>
</dbReference>
<evidence type="ECO:0000313" key="4">
    <source>
        <dbReference type="EMBL" id="EFX04479.1"/>
    </source>
</evidence>
<dbReference type="GO" id="GO:0005737">
    <property type="term" value="C:cytoplasm"/>
    <property type="evidence" value="ECO:0007669"/>
    <property type="project" value="TreeGrafter"/>
</dbReference>
<evidence type="ECO:0000313" key="5">
    <source>
        <dbReference type="Proteomes" id="UP000007796"/>
    </source>
</evidence>
<dbReference type="eggNOG" id="KOG2112">
    <property type="taxonomic scope" value="Eukaryota"/>
</dbReference>
<feature type="domain" description="Phospholipase/carboxylesterase/thioesterase" evidence="3">
    <location>
        <begin position="16"/>
        <end position="171"/>
    </location>
</feature>
<dbReference type="Gene3D" id="3.40.50.1820">
    <property type="entry name" value="alpha/beta hydrolase"/>
    <property type="match status" value="1"/>
</dbReference>
<dbReference type="HOGENOM" id="CLU_049413_2_2_1"/>
<dbReference type="InterPro" id="IPR050565">
    <property type="entry name" value="LYPA1-2/EST-like"/>
</dbReference>
<reference evidence="4 5" key="1">
    <citation type="journal article" date="2011" name="Proc. Natl. Acad. Sci. U.S.A.">
        <title>Genome and transcriptome analyses of the mountain pine beetle-fungal symbiont Grosmannia clavigera, a lodgepole pine pathogen.</title>
        <authorList>
            <person name="DiGuistini S."/>
            <person name="Wang Y."/>
            <person name="Liao N.Y."/>
            <person name="Taylor G."/>
            <person name="Tanguay P."/>
            <person name="Feau N."/>
            <person name="Henrissat B."/>
            <person name="Chan S.K."/>
            <person name="Hesse-Orce U."/>
            <person name="Alamouti S.M."/>
            <person name="Tsui C.K.M."/>
            <person name="Docking R.T."/>
            <person name="Levasseur A."/>
            <person name="Haridas S."/>
            <person name="Robertson G."/>
            <person name="Birol I."/>
            <person name="Holt R.A."/>
            <person name="Marra M.A."/>
            <person name="Hamelin R.C."/>
            <person name="Hirst M."/>
            <person name="Jones S.J.M."/>
            <person name="Bohlmann J."/>
            <person name="Breuil C."/>
        </authorList>
    </citation>
    <scope>NUCLEOTIDE SEQUENCE [LARGE SCALE GENOMIC DNA]</scope>
    <source>
        <strain evidence="5">kw1407 / UAMH 11150</strain>
    </source>
</reference>
<dbReference type="GO" id="GO:0006508">
    <property type="term" value="P:proteolysis"/>
    <property type="evidence" value="ECO:0007669"/>
    <property type="project" value="InterPro"/>
</dbReference>
<dbReference type="RefSeq" id="XP_014173961.1">
    <property type="nucleotide sequence ID" value="XM_014318486.1"/>
</dbReference>
<proteinExistence type="inferred from homology"/>
<gene>
    <name evidence="4" type="ORF">CMQ_1407</name>
</gene>
<dbReference type="InParanoid" id="F0XEX1"/>
<evidence type="ECO:0000259" key="3">
    <source>
        <dbReference type="Pfam" id="PF02230"/>
    </source>
</evidence>
<dbReference type="EMBL" id="GL629765">
    <property type="protein sequence ID" value="EFX04479.1"/>
    <property type="molecule type" value="Genomic_DNA"/>
</dbReference>
<evidence type="ECO:0000259" key="2">
    <source>
        <dbReference type="Pfam" id="PF00326"/>
    </source>
</evidence>
<dbReference type="GO" id="GO:0052689">
    <property type="term" value="F:carboxylic ester hydrolase activity"/>
    <property type="evidence" value="ECO:0007669"/>
    <property type="project" value="TreeGrafter"/>
</dbReference>
<feature type="domain" description="Peptidase S9 prolyl oligopeptidase catalytic" evidence="2">
    <location>
        <begin position="228"/>
        <end position="287"/>
    </location>
</feature>
<dbReference type="GO" id="GO:0008474">
    <property type="term" value="F:palmitoyl-(protein) hydrolase activity"/>
    <property type="evidence" value="ECO:0007669"/>
    <property type="project" value="TreeGrafter"/>
</dbReference>
<keyword evidence="5" id="KW-1185">Reference proteome</keyword>
<dbReference type="AlphaFoldDB" id="F0XEX1"/>
<comment type="similarity">
    <text evidence="1">Belongs to the AB hydrolase superfamily. AB hydrolase 2 family.</text>
</comment>
<dbReference type="PANTHER" id="PTHR10655:SF63">
    <property type="entry name" value="PHOSPHOLIPASE_CARBOXYLESTERASE_THIOESTERASE DOMAIN-CONTAINING PROTEIN"/>
    <property type="match status" value="1"/>
</dbReference>
<dbReference type="GeneID" id="25974282"/>
<sequence>MSQTRPNVAAAAPAPFVVEPVTMPHTHTLILLHGLGSNGEKFGRELLETGIASDGTTLAQILPHAKFVFPTSRWRRSSAFGRSMLRQWFDIACLPDPSKRNELQIKGLEESAHELIELLRQEQEKYNISARNILLGGISQGCAMSLSVLLSLDYPIGGFIGLSGYLPFQNDIIDTMEDYAAKDDDEDDFFSGGDLENEPKDPAVLAAIFERDLLSFPPAGSHACDKTAVLTPVFFGHGTADEKVPLPLAEEMATTMKKAGYRVELKLYEGFGHWYKIPDEIDDIVRFIRSETEFARS</sequence>
<evidence type="ECO:0000256" key="1">
    <source>
        <dbReference type="ARBA" id="ARBA00006499"/>
    </source>
</evidence>
<organism evidence="5">
    <name type="scientific">Grosmannia clavigera (strain kw1407 / UAMH 11150)</name>
    <name type="common">Blue stain fungus</name>
    <name type="synonym">Graphiocladiella clavigera</name>
    <dbReference type="NCBI Taxonomy" id="655863"/>
    <lineage>
        <taxon>Eukaryota</taxon>
        <taxon>Fungi</taxon>
        <taxon>Dikarya</taxon>
        <taxon>Ascomycota</taxon>
        <taxon>Pezizomycotina</taxon>
        <taxon>Sordariomycetes</taxon>
        <taxon>Sordariomycetidae</taxon>
        <taxon>Ophiostomatales</taxon>
        <taxon>Ophiostomataceae</taxon>
        <taxon>Leptographium</taxon>
    </lineage>
</organism>
<dbReference type="InterPro" id="IPR001375">
    <property type="entry name" value="Peptidase_S9_cat"/>
</dbReference>
<dbReference type="Pfam" id="PF00326">
    <property type="entry name" value="Peptidase_S9"/>
    <property type="match status" value="1"/>
</dbReference>
<protein>
    <submittedName>
        <fullName evidence="4">Phospholipase/carboxylesterase</fullName>
    </submittedName>
</protein>
<dbReference type="Pfam" id="PF02230">
    <property type="entry name" value="Abhydrolase_2"/>
    <property type="match status" value="1"/>
</dbReference>
<dbReference type="InterPro" id="IPR029058">
    <property type="entry name" value="AB_hydrolase_fold"/>
</dbReference>
<name>F0XEX1_GROCL</name>
<accession>F0XEX1</accession>